<dbReference type="Proteomes" id="UP001154282">
    <property type="component" value="Unassembled WGS sequence"/>
</dbReference>
<keyword evidence="2" id="KW-1185">Reference proteome</keyword>
<gene>
    <name evidence="1" type="ORF">LITE_LOCUS46343</name>
</gene>
<reference evidence="1" key="1">
    <citation type="submission" date="2022-08" db="EMBL/GenBank/DDBJ databases">
        <authorList>
            <person name="Gutierrez-Valencia J."/>
        </authorList>
    </citation>
    <scope>NUCLEOTIDE SEQUENCE</scope>
</reference>
<sequence>MALPLRKEEVCRQLQLAQTTRASQEWCSTGYREKMLLIGQVILLQIIISVRPLITEPHVSLRSRGTRGIRVANICIRVNPAKCSVVVIAICRAERVIHFVPAAIFCCFSREWYSRMLLPLLRLRPAACLSIWPGDLLIPPKTSSCNTSTTSFIVQGARSGLIVGWKFEFQ</sequence>
<name>A0AAV0R7D4_9ROSI</name>
<organism evidence="1 2">
    <name type="scientific">Linum tenue</name>
    <dbReference type="NCBI Taxonomy" id="586396"/>
    <lineage>
        <taxon>Eukaryota</taxon>
        <taxon>Viridiplantae</taxon>
        <taxon>Streptophyta</taxon>
        <taxon>Embryophyta</taxon>
        <taxon>Tracheophyta</taxon>
        <taxon>Spermatophyta</taxon>
        <taxon>Magnoliopsida</taxon>
        <taxon>eudicotyledons</taxon>
        <taxon>Gunneridae</taxon>
        <taxon>Pentapetalae</taxon>
        <taxon>rosids</taxon>
        <taxon>fabids</taxon>
        <taxon>Malpighiales</taxon>
        <taxon>Linaceae</taxon>
        <taxon>Linum</taxon>
    </lineage>
</organism>
<dbReference type="EMBL" id="CAMGYJ010000010">
    <property type="protein sequence ID" value="CAI0552258.1"/>
    <property type="molecule type" value="Genomic_DNA"/>
</dbReference>
<protein>
    <submittedName>
        <fullName evidence="1">Uncharacterized protein</fullName>
    </submittedName>
</protein>
<proteinExistence type="predicted"/>
<comment type="caution">
    <text evidence="1">The sequence shown here is derived from an EMBL/GenBank/DDBJ whole genome shotgun (WGS) entry which is preliminary data.</text>
</comment>
<evidence type="ECO:0000313" key="2">
    <source>
        <dbReference type="Proteomes" id="UP001154282"/>
    </source>
</evidence>
<evidence type="ECO:0000313" key="1">
    <source>
        <dbReference type="EMBL" id="CAI0552258.1"/>
    </source>
</evidence>
<accession>A0AAV0R7D4</accession>
<dbReference type="AlphaFoldDB" id="A0AAV0R7D4"/>